<dbReference type="PROSITE" id="PS50965">
    <property type="entry name" value="NERD"/>
    <property type="match status" value="1"/>
</dbReference>
<evidence type="ECO:0000256" key="1">
    <source>
        <dbReference type="SAM" id="MobiDB-lite"/>
    </source>
</evidence>
<accession>A0A3M8LLQ8</accession>
<feature type="region of interest" description="Disordered" evidence="1">
    <location>
        <begin position="73"/>
        <end position="111"/>
    </location>
</feature>
<dbReference type="PRINTS" id="PR00625">
    <property type="entry name" value="JDOMAIN"/>
</dbReference>
<dbReference type="EMBL" id="RDSR01000004">
    <property type="protein sequence ID" value="RNE66457.1"/>
    <property type="molecule type" value="Genomic_DNA"/>
</dbReference>
<dbReference type="Gene3D" id="1.10.287.110">
    <property type="entry name" value="DnaJ domain"/>
    <property type="match status" value="1"/>
</dbReference>
<gene>
    <name evidence="4" type="ORF">EEJ31_03385</name>
</gene>
<feature type="domain" description="J" evidence="2">
    <location>
        <begin position="9"/>
        <end position="70"/>
    </location>
</feature>
<dbReference type="InterPro" id="IPR052276">
    <property type="entry name" value="Diphthamide-biosynth_chaperone"/>
</dbReference>
<feature type="domain" description="NERD" evidence="3">
    <location>
        <begin position="151"/>
        <end position="267"/>
    </location>
</feature>
<dbReference type="PANTHER" id="PTHR44240:SF10">
    <property type="entry name" value="J DOMAIN-CONTAINING PROTEIN"/>
    <property type="match status" value="1"/>
</dbReference>
<reference evidence="4 5" key="1">
    <citation type="submission" date="2018-11" db="EMBL/GenBank/DDBJ databases">
        <title>Cryobacterium sp. nov., isolated from rhizosphere soil of lettuce.</title>
        <authorList>
            <person name="Wang Y."/>
        </authorList>
    </citation>
    <scope>NUCLEOTIDE SEQUENCE [LARGE SCALE GENOMIC DNA]</scope>
    <source>
        <strain evidence="4 5">NEAU-85</strain>
    </source>
</reference>
<dbReference type="PROSITE" id="PS50076">
    <property type="entry name" value="DNAJ_2"/>
    <property type="match status" value="1"/>
</dbReference>
<dbReference type="InterPro" id="IPR001623">
    <property type="entry name" value="DnaJ_domain"/>
</dbReference>
<dbReference type="InterPro" id="IPR036869">
    <property type="entry name" value="J_dom_sf"/>
</dbReference>
<dbReference type="OrthoDB" id="5242140at2"/>
<evidence type="ECO:0000259" key="2">
    <source>
        <dbReference type="PROSITE" id="PS50076"/>
    </source>
</evidence>
<evidence type="ECO:0000259" key="3">
    <source>
        <dbReference type="PROSITE" id="PS50965"/>
    </source>
</evidence>
<dbReference type="SMART" id="SM00271">
    <property type="entry name" value="DnaJ"/>
    <property type="match status" value="1"/>
</dbReference>
<dbReference type="SUPFAM" id="SSF46565">
    <property type="entry name" value="Chaperone J-domain"/>
    <property type="match status" value="1"/>
</dbReference>
<dbReference type="InterPro" id="IPR011528">
    <property type="entry name" value="NERD"/>
</dbReference>
<feature type="compositionally biased region" description="Low complexity" evidence="1">
    <location>
        <begin position="83"/>
        <end position="97"/>
    </location>
</feature>
<evidence type="ECO:0008006" key="6">
    <source>
        <dbReference type="Google" id="ProtNLM"/>
    </source>
</evidence>
<name>A0A3M8LLQ8_9MICO</name>
<evidence type="ECO:0000313" key="5">
    <source>
        <dbReference type="Proteomes" id="UP000279859"/>
    </source>
</evidence>
<dbReference type="RefSeq" id="WP_123044891.1">
    <property type="nucleotide sequence ID" value="NZ_RDSR01000004.1"/>
</dbReference>
<organism evidence="4 5">
    <name type="scientific">Cryobacterium tepidiphilum</name>
    <dbReference type="NCBI Taxonomy" id="2486026"/>
    <lineage>
        <taxon>Bacteria</taxon>
        <taxon>Bacillati</taxon>
        <taxon>Actinomycetota</taxon>
        <taxon>Actinomycetes</taxon>
        <taxon>Micrococcales</taxon>
        <taxon>Microbacteriaceae</taxon>
        <taxon>Cryobacterium</taxon>
    </lineage>
</organism>
<dbReference type="PANTHER" id="PTHR44240">
    <property type="entry name" value="DNAJ DOMAIN (PROKARYOTIC HEAT SHOCK PROTEIN)-RELATED"/>
    <property type="match status" value="1"/>
</dbReference>
<keyword evidence="5" id="KW-1185">Reference proteome</keyword>
<sequence length="321" mass="35168">MPESPAAATPYEVLGIPASASDDEIRRAYRRLLRQTHPDVGGSAERFHAVQLAWERIGTPADRAAYDGQRYTQATDAGDNGTQARPASAGGSAGRPQSRPRTRMHGHPGGAARQRYLSLMREWTGRGTSVDDPYAPELIRSAPQEIRHALAKALAEEETARTVSRLGIGYTAWHDVDTERHPGDVWSRYLSKLDHVVLGPAGLFAVLSEDWGGQVQLKRGELVGDAIPDDEHPLQQLDANARALSKALKVRFTALVVVVPDDALYDAFTLPGRGRHPAVVVLPRARLADLLRNGLPGMERGSFEKVFELRSRLQNGVRFVD</sequence>
<proteinExistence type="predicted"/>
<dbReference type="Proteomes" id="UP000279859">
    <property type="component" value="Unassembled WGS sequence"/>
</dbReference>
<protein>
    <recommendedName>
        <fullName evidence="6">Molecular chaperone DnaJ</fullName>
    </recommendedName>
</protein>
<comment type="caution">
    <text evidence="4">The sequence shown here is derived from an EMBL/GenBank/DDBJ whole genome shotgun (WGS) entry which is preliminary data.</text>
</comment>
<evidence type="ECO:0000313" key="4">
    <source>
        <dbReference type="EMBL" id="RNE66457.1"/>
    </source>
</evidence>
<dbReference type="CDD" id="cd06257">
    <property type="entry name" value="DnaJ"/>
    <property type="match status" value="1"/>
</dbReference>
<dbReference type="Pfam" id="PF00226">
    <property type="entry name" value="DnaJ"/>
    <property type="match status" value="1"/>
</dbReference>
<dbReference type="Pfam" id="PF08378">
    <property type="entry name" value="NERD"/>
    <property type="match status" value="1"/>
</dbReference>
<dbReference type="AlphaFoldDB" id="A0A3M8LLQ8"/>